<dbReference type="GO" id="GO:0003964">
    <property type="term" value="F:RNA-directed DNA polymerase activity"/>
    <property type="evidence" value="ECO:0007669"/>
    <property type="project" value="UniProtKB-KW"/>
</dbReference>
<dbReference type="Pfam" id="PF00078">
    <property type="entry name" value="RVT_1"/>
    <property type="match status" value="1"/>
</dbReference>
<name>A0A174R230_9CLOT</name>
<dbReference type="RefSeq" id="WP_055206833.1">
    <property type="nucleotide sequence ID" value="NZ_CZBO01000001.1"/>
</dbReference>
<dbReference type="Pfam" id="PF00795">
    <property type="entry name" value="CN_hydrolase"/>
    <property type="match status" value="1"/>
</dbReference>
<evidence type="ECO:0000313" key="3">
    <source>
        <dbReference type="EMBL" id="CUP79502.1"/>
    </source>
</evidence>
<evidence type="ECO:0000259" key="2">
    <source>
        <dbReference type="Pfam" id="PF00795"/>
    </source>
</evidence>
<dbReference type="EMBL" id="CZBO01000001">
    <property type="protein sequence ID" value="CUP79502.1"/>
    <property type="molecule type" value="Genomic_DNA"/>
</dbReference>
<evidence type="ECO:0000313" key="4">
    <source>
        <dbReference type="Proteomes" id="UP000095563"/>
    </source>
</evidence>
<keyword evidence="3" id="KW-0548">Nucleotidyltransferase</keyword>
<protein>
    <submittedName>
        <fullName evidence="3">Reverse transcriptase (RNA-dependent DNA polymerase)</fullName>
    </submittedName>
</protein>
<evidence type="ECO:0000259" key="1">
    <source>
        <dbReference type="Pfam" id="PF00078"/>
    </source>
</evidence>
<dbReference type="CDD" id="cd01646">
    <property type="entry name" value="RT_Bac_retron_I"/>
    <property type="match status" value="1"/>
</dbReference>
<feature type="domain" description="CN hydrolase" evidence="2">
    <location>
        <begin position="696"/>
        <end position="844"/>
    </location>
</feature>
<proteinExistence type="predicted"/>
<gene>
    <name evidence="3" type="ORF">ERS852568_00829</name>
</gene>
<keyword evidence="3" id="KW-0695">RNA-directed DNA polymerase</keyword>
<organism evidence="3 4">
    <name type="scientific">Clostridium baratii</name>
    <dbReference type="NCBI Taxonomy" id="1561"/>
    <lineage>
        <taxon>Bacteria</taxon>
        <taxon>Bacillati</taxon>
        <taxon>Bacillota</taxon>
        <taxon>Clostridia</taxon>
        <taxon>Eubacteriales</taxon>
        <taxon>Clostridiaceae</taxon>
        <taxon>Clostridium</taxon>
    </lineage>
</organism>
<dbReference type="Proteomes" id="UP000095563">
    <property type="component" value="Unassembled WGS sequence"/>
</dbReference>
<feature type="domain" description="Reverse transcriptase" evidence="1">
    <location>
        <begin position="130"/>
        <end position="319"/>
    </location>
</feature>
<sequence>MNIKLEDVKLAYKKLKSYAYYDNSSIILRKQIAEFEDDNIESKLKEIYKRISNEDLDGFIDEIDAYYLPKKITRKLDDFSNIINKEVEIKSVTSFINIPIILQIVGVIWIIKTYKFFEQELSDSVYANRIRNINDSTVSLFKPYYNNYSNWRDFGIKAIENRLKDDKSVVYISMDIKDYYYSIDMNNEEVGFDNLIKELTNYYNDEKELIVGLTEIIKKICTKYSSKIITNRRCILPIGFIPSSILSNWYLKDFDKSIVEEINPIYYGRYVDDIILVCNIYNTRKTKEEIIDKYLIKPKILKRNSKKRLQVICNKYKYLFIQEKKIDIRILDHNYSTAEIKIFKKQIDENRSEFKILPESIEQCIGDIYNIQYNDSKTKIRSLTNIEVDKLELSKTISKIIFKRKQDVYCSKSSEYLNKEIKYIFMYENAIDNFRLWEKVIFYLNQTDNIELLCDFLNNLREAIKKISVKIDSTNQNYKLKTSCNELCNNIKNYLNDNLIMAIAMSGALKKQYNLRINNEIRDIKDIVNEFTFKLLNSNMIRHNYIAIPLINYCLNNKEEDYISFEIDNLIGKELDKRKLEYSPRFMHLHEFILFNYYKELLNNSDKDYLNKSKDIFIKYNYNNDNYKKDENKYFDYNKKLISIPTLDEESKEYCINKIDVFFDDKKNEKIKIAIANIQINDYIIDEIIKGNKKKAYTNLILFKKILNEAAKNEVDFIVLPEASVPIEWITFIGEFTRKHNVTIICGIQHFRIKGSNKIYNNIATIMPIKQGQYTSSLIKFRLKNHYAPFEKELINRYGLEIPKGKITYDLFTWKDIMFTCYNCFELASIEERSLMKGHVDIMFASVLNKDIAYFSKIIDSATRDLHCYFVQVNTSQYGDNRITQPAKKDFKDILRIKGGKNSFLVIGEVDIKQLREFQIMDHRAQVSIKNKMFKPTPPNFKINNSRKKLNLDEIIEK</sequence>
<dbReference type="InterPro" id="IPR000477">
    <property type="entry name" value="RT_dom"/>
</dbReference>
<reference evidence="3 4" key="1">
    <citation type="submission" date="2015-09" db="EMBL/GenBank/DDBJ databases">
        <authorList>
            <consortium name="Pathogen Informatics"/>
        </authorList>
    </citation>
    <scope>NUCLEOTIDE SEQUENCE [LARGE SCALE GENOMIC DNA]</scope>
    <source>
        <strain evidence="3 4">2789STDY5834956</strain>
    </source>
</reference>
<dbReference type="AlphaFoldDB" id="A0A174R230"/>
<dbReference type="InterPro" id="IPR036526">
    <property type="entry name" value="C-N_Hydrolase_sf"/>
</dbReference>
<dbReference type="SUPFAM" id="SSF56317">
    <property type="entry name" value="Carbon-nitrogen hydrolase"/>
    <property type="match status" value="1"/>
</dbReference>
<keyword evidence="3" id="KW-0808">Transferase</keyword>
<accession>A0A174R230</accession>
<dbReference type="InterPro" id="IPR003010">
    <property type="entry name" value="C-N_Hydrolase"/>
</dbReference>
<dbReference type="Gene3D" id="3.60.110.10">
    <property type="entry name" value="Carbon-nitrogen hydrolase"/>
    <property type="match status" value="1"/>
</dbReference>